<dbReference type="PRINTS" id="PR00081">
    <property type="entry name" value="GDHRDH"/>
</dbReference>
<dbReference type="Gene3D" id="3.40.50.720">
    <property type="entry name" value="NAD(P)-binding Rossmann-like Domain"/>
    <property type="match status" value="1"/>
</dbReference>
<reference evidence="5 6" key="1">
    <citation type="submission" date="2018-05" db="EMBL/GenBank/DDBJ databases">
        <title>Genome sequencing and assembly of the regulated plant pathogen Lachnellula willkommii and related sister species for the development of diagnostic species identification markers.</title>
        <authorList>
            <person name="Giroux E."/>
            <person name="Bilodeau G."/>
        </authorList>
    </citation>
    <scope>NUCLEOTIDE SEQUENCE [LARGE SCALE GENOMIC DNA]</scope>
    <source>
        <strain evidence="5 6">CBS 268.59</strain>
    </source>
</reference>
<comment type="similarity">
    <text evidence="1">Belongs to the short-chain dehydrogenases/reductases (SDR) family.</text>
</comment>
<dbReference type="SUPFAM" id="SSF51735">
    <property type="entry name" value="NAD(P)-binding Rossmann-fold domains"/>
    <property type="match status" value="1"/>
</dbReference>
<dbReference type="InterPro" id="IPR036291">
    <property type="entry name" value="NAD(P)-bd_dom_sf"/>
</dbReference>
<keyword evidence="6" id="KW-1185">Reference proteome</keyword>
<dbReference type="InterPro" id="IPR020904">
    <property type="entry name" value="Sc_DH/Rdtase_CS"/>
</dbReference>
<evidence type="ECO:0000256" key="3">
    <source>
        <dbReference type="ARBA" id="ARBA00023002"/>
    </source>
</evidence>
<dbReference type="Pfam" id="PF00106">
    <property type="entry name" value="adh_short"/>
    <property type="match status" value="1"/>
</dbReference>
<evidence type="ECO:0000256" key="2">
    <source>
        <dbReference type="ARBA" id="ARBA00022857"/>
    </source>
</evidence>
<comment type="function">
    <text evidence="4">Putative oxidoreductase.</text>
</comment>
<dbReference type="AlphaFoldDB" id="A0A8T9C863"/>
<evidence type="ECO:0000313" key="6">
    <source>
        <dbReference type="Proteomes" id="UP000469558"/>
    </source>
</evidence>
<dbReference type="OrthoDB" id="37659at2759"/>
<dbReference type="Proteomes" id="UP000469558">
    <property type="component" value="Unassembled WGS sequence"/>
</dbReference>
<dbReference type="EMBL" id="QGMK01000410">
    <property type="protein sequence ID" value="TVY81868.1"/>
    <property type="molecule type" value="Genomic_DNA"/>
</dbReference>
<name>A0A8T9C863_9HELO</name>
<comment type="caution">
    <text evidence="5">The sequence shown here is derived from an EMBL/GenBank/DDBJ whole genome shotgun (WGS) entry which is preliminary data.</text>
</comment>
<organism evidence="5 6">
    <name type="scientific">Lachnellula suecica</name>
    <dbReference type="NCBI Taxonomy" id="602035"/>
    <lineage>
        <taxon>Eukaryota</taxon>
        <taxon>Fungi</taxon>
        <taxon>Dikarya</taxon>
        <taxon>Ascomycota</taxon>
        <taxon>Pezizomycotina</taxon>
        <taxon>Leotiomycetes</taxon>
        <taxon>Helotiales</taxon>
        <taxon>Lachnaceae</taxon>
        <taxon>Lachnellula</taxon>
    </lineage>
</organism>
<keyword evidence="3" id="KW-0560">Oxidoreductase</keyword>
<dbReference type="GO" id="GO:0016020">
    <property type="term" value="C:membrane"/>
    <property type="evidence" value="ECO:0007669"/>
    <property type="project" value="TreeGrafter"/>
</dbReference>
<evidence type="ECO:0000313" key="5">
    <source>
        <dbReference type="EMBL" id="TVY81868.1"/>
    </source>
</evidence>
<protein>
    <submittedName>
        <fullName evidence="5">Putative oxidoreductase</fullName>
    </submittedName>
</protein>
<evidence type="ECO:0000256" key="4">
    <source>
        <dbReference type="ARBA" id="ARBA00037096"/>
    </source>
</evidence>
<sequence length="270" mass="29135">MSITSTIKTILIVGATSGLGEQFARRLHAMGKKVIITGRRAERLSFLKAELGTKIDAYQWDITDLDKVSSRASEITTAHPDTNSIFIMPGFGSILNFLDPSTSTDAKIIAECNTNVTAQMLLTRAFMPHLASVAAKGLPASYLLMGSGMGFVPNGTFPVYVATKAAIHALAVALRQNVSKDKNQNVKNNLSVVEVVAPYVATDFDKEFRNPAGPQPMPLEEFMENAMAQLALMGEDGKPPKEVAVGSAQLRLGLWRNSVGKYMKEVGMEG</sequence>
<dbReference type="GO" id="GO:0016491">
    <property type="term" value="F:oxidoreductase activity"/>
    <property type="evidence" value="ECO:0007669"/>
    <property type="project" value="UniProtKB-KW"/>
</dbReference>
<gene>
    <name evidence="5" type="primary">dltE_1</name>
    <name evidence="5" type="ORF">LSUE1_G005060</name>
</gene>
<dbReference type="InterPro" id="IPR002347">
    <property type="entry name" value="SDR_fam"/>
</dbReference>
<dbReference type="PANTHER" id="PTHR44196:SF1">
    <property type="entry name" value="DEHYDROGENASE_REDUCTASE SDR FAMILY MEMBER 7B"/>
    <property type="match status" value="1"/>
</dbReference>
<accession>A0A8T9C863</accession>
<evidence type="ECO:0000256" key="1">
    <source>
        <dbReference type="ARBA" id="ARBA00006484"/>
    </source>
</evidence>
<dbReference type="PANTHER" id="PTHR44196">
    <property type="entry name" value="DEHYDROGENASE/REDUCTASE SDR FAMILY MEMBER 7B"/>
    <property type="match status" value="1"/>
</dbReference>
<proteinExistence type="inferred from homology"/>
<keyword evidence="2" id="KW-0521">NADP</keyword>
<dbReference type="PROSITE" id="PS00061">
    <property type="entry name" value="ADH_SHORT"/>
    <property type="match status" value="1"/>
</dbReference>